<dbReference type="Gene3D" id="3.40.190.10">
    <property type="entry name" value="Periplasmic binding protein-like II"/>
    <property type="match status" value="2"/>
</dbReference>
<dbReference type="PANTHER" id="PTHR43649">
    <property type="entry name" value="ARABINOSE-BINDING PROTEIN-RELATED"/>
    <property type="match status" value="1"/>
</dbReference>
<accession>A0A930DKB3</accession>
<proteinExistence type="inferred from homology"/>
<dbReference type="EMBL" id="JABZRA010000026">
    <property type="protein sequence ID" value="MBF1272375.1"/>
    <property type="molecule type" value="Genomic_DNA"/>
</dbReference>
<dbReference type="RefSeq" id="WP_304070448.1">
    <property type="nucleotide sequence ID" value="NZ_JABZRA010000026.1"/>
</dbReference>
<dbReference type="Proteomes" id="UP000775770">
    <property type="component" value="Unassembled WGS sequence"/>
</dbReference>
<evidence type="ECO:0000256" key="4">
    <source>
        <dbReference type="ARBA" id="ARBA00022729"/>
    </source>
</evidence>
<dbReference type="PROSITE" id="PS51257">
    <property type="entry name" value="PROKAR_LIPOPROTEIN"/>
    <property type="match status" value="1"/>
</dbReference>
<evidence type="ECO:0000313" key="8">
    <source>
        <dbReference type="EMBL" id="MBF1272375.1"/>
    </source>
</evidence>
<evidence type="ECO:0000256" key="7">
    <source>
        <dbReference type="ARBA" id="ARBA00023288"/>
    </source>
</evidence>
<dbReference type="SUPFAM" id="SSF53850">
    <property type="entry name" value="Periplasmic binding protein-like II"/>
    <property type="match status" value="1"/>
</dbReference>
<reference evidence="8" key="1">
    <citation type="submission" date="2020-04" db="EMBL/GenBank/DDBJ databases">
        <title>Deep metagenomics examines the oral microbiome during advanced dental caries in children, revealing novel taxa and co-occurrences with host molecules.</title>
        <authorList>
            <person name="Baker J.L."/>
            <person name="Morton J.T."/>
            <person name="Dinis M."/>
            <person name="Alvarez R."/>
            <person name="Tran N.C."/>
            <person name="Knight R."/>
            <person name="Edlund A."/>
        </authorList>
    </citation>
    <scope>NUCLEOTIDE SEQUENCE</scope>
    <source>
        <strain evidence="8">JCVI_38_bin.19</strain>
    </source>
</reference>
<dbReference type="PANTHER" id="PTHR43649:SF33">
    <property type="entry name" value="POLYGALACTURONAN_RHAMNOGALACTURONAN-BINDING PROTEIN YTCQ"/>
    <property type="match status" value="1"/>
</dbReference>
<keyword evidence="7" id="KW-0449">Lipoprotein</keyword>
<dbReference type="InterPro" id="IPR050490">
    <property type="entry name" value="Bact_solute-bd_prot1"/>
</dbReference>
<dbReference type="GO" id="GO:0055085">
    <property type="term" value="P:transmembrane transport"/>
    <property type="evidence" value="ECO:0007669"/>
    <property type="project" value="InterPro"/>
</dbReference>
<sequence>MVKKKEVAVLLIGAIALGMMSGCSGKTSEGSAEGDTVTINLYQNKSEIADPLQKAADAYTKEHPNVKINVESIQGNDYNTNLKAKLMGDNAVDIFALGDNITNMMDYVEDLSAEPWVKNAVDGSIDDVTVDGKVYGLPVSVEGYGLVYNKEIFKDAGIDASTLTSYDAIDKAFADLQEQIDSGKLKDKYPQLEAVEDYAAKETWIPGLHTLNVPLSCEYKSATELRNADELGLKYADSLKALLDLETKYTPSRNDLSKLNAVDYSTEIGGGLAIERIAVVQQGNWIGPELKGIDEKTANKMGMLPIPTKGVKEDCISVGISIHWCVNKQSDEKVKVVAKDFLNWLFQSNEGKQLVVNELGVVPAFKNYEGIEISDPLSQEVKRYIDAGKTTSWVMGGFPSGFEPKAAADFQGYFSGEYSFDDMISHLKADFKELKQAQ</sequence>
<dbReference type="AlphaFoldDB" id="A0A930DKB3"/>
<organism evidence="8 9">
    <name type="scientific">Oribacterium sinus</name>
    <dbReference type="NCBI Taxonomy" id="237576"/>
    <lineage>
        <taxon>Bacteria</taxon>
        <taxon>Bacillati</taxon>
        <taxon>Bacillota</taxon>
        <taxon>Clostridia</taxon>
        <taxon>Lachnospirales</taxon>
        <taxon>Lachnospiraceae</taxon>
        <taxon>Oribacterium</taxon>
    </lineage>
</organism>
<protein>
    <submittedName>
        <fullName evidence="8">Carbohydrate ABC transporter substrate-binding protein</fullName>
    </submittedName>
</protein>
<keyword evidence="4" id="KW-0732">Signal</keyword>
<keyword evidence="5" id="KW-0472">Membrane</keyword>
<comment type="similarity">
    <text evidence="1">Belongs to the bacterial solute-binding protein 1 family.</text>
</comment>
<evidence type="ECO:0000256" key="6">
    <source>
        <dbReference type="ARBA" id="ARBA00023139"/>
    </source>
</evidence>
<dbReference type="Pfam" id="PF13416">
    <property type="entry name" value="SBP_bac_8"/>
    <property type="match status" value="1"/>
</dbReference>
<comment type="caution">
    <text evidence="8">The sequence shown here is derived from an EMBL/GenBank/DDBJ whole genome shotgun (WGS) entry which is preliminary data.</text>
</comment>
<dbReference type="InterPro" id="IPR006059">
    <property type="entry name" value="SBP"/>
</dbReference>
<keyword evidence="6" id="KW-0564">Palmitate</keyword>
<dbReference type="PROSITE" id="PS01037">
    <property type="entry name" value="SBP_BACTERIAL_1"/>
    <property type="match status" value="1"/>
</dbReference>
<evidence type="ECO:0000256" key="3">
    <source>
        <dbReference type="ARBA" id="ARBA00022475"/>
    </source>
</evidence>
<keyword evidence="3" id="KW-1003">Cell membrane</keyword>
<evidence type="ECO:0000313" key="9">
    <source>
        <dbReference type="Proteomes" id="UP000775770"/>
    </source>
</evidence>
<evidence type="ECO:0000256" key="2">
    <source>
        <dbReference type="ARBA" id="ARBA00022448"/>
    </source>
</evidence>
<dbReference type="InterPro" id="IPR006061">
    <property type="entry name" value="SBP_1_CS"/>
</dbReference>
<evidence type="ECO:0000256" key="5">
    <source>
        <dbReference type="ARBA" id="ARBA00023136"/>
    </source>
</evidence>
<keyword evidence="2" id="KW-0813">Transport</keyword>
<evidence type="ECO:0000256" key="1">
    <source>
        <dbReference type="ARBA" id="ARBA00008520"/>
    </source>
</evidence>
<gene>
    <name evidence="8" type="ORF">HXM90_02965</name>
</gene>
<name>A0A930DKB3_9FIRM</name>